<dbReference type="EMBL" id="CP063374">
    <property type="protein sequence ID" value="QOV43059.1"/>
    <property type="molecule type" value="Genomic_DNA"/>
</dbReference>
<dbReference type="GO" id="GO:0005886">
    <property type="term" value="C:plasma membrane"/>
    <property type="evidence" value="ECO:0007669"/>
    <property type="project" value="TreeGrafter"/>
</dbReference>
<dbReference type="SUPFAM" id="SSF55874">
    <property type="entry name" value="ATPase domain of HSP90 chaperone/DNA topoisomerase II/histidine kinase"/>
    <property type="match status" value="1"/>
</dbReference>
<dbReference type="KEGG" id="schf:IPT68_25255"/>
<evidence type="ECO:0000313" key="9">
    <source>
        <dbReference type="Proteomes" id="UP000594008"/>
    </source>
</evidence>
<dbReference type="Proteomes" id="UP000594008">
    <property type="component" value="Chromosome"/>
</dbReference>
<dbReference type="Pfam" id="PF02518">
    <property type="entry name" value="HATPase_c"/>
    <property type="match status" value="1"/>
</dbReference>
<dbReference type="GO" id="GO:0004673">
    <property type="term" value="F:protein histidine kinase activity"/>
    <property type="evidence" value="ECO:0007669"/>
    <property type="project" value="UniProtKB-EC"/>
</dbReference>
<evidence type="ECO:0000256" key="1">
    <source>
        <dbReference type="ARBA" id="ARBA00000085"/>
    </source>
</evidence>
<name>A0A7M2T4H9_STRCW</name>
<dbReference type="EC" id="2.7.13.3" evidence="2"/>
<feature type="region of interest" description="Disordered" evidence="6">
    <location>
        <begin position="399"/>
        <end position="511"/>
    </location>
</feature>
<evidence type="ECO:0000256" key="3">
    <source>
        <dbReference type="ARBA" id="ARBA00022553"/>
    </source>
</evidence>
<evidence type="ECO:0000313" key="8">
    <source>
        <dbReference type="EMBL" id="QOV43059.1"/>
    </source>
</evidence>
<evidence type="ECO:0000259" key="7">
    <source>
        <dbReference type="SMART" id="SM00387"/>
    </source>
</evidence>
<accession>A0A7M2T4H9</accession>
<keyword evidence="3" id="KW-0597">Phosphoprotein</keyword>
<dbReference type="PANTHER" id="PTHR45436:SF5">
    <property type="entry name" value="SENSOR HISTIDINE KINASE TRCS"/>
    <property type="match status" value="1"/>
</dbReference>
<dbReference type="InterPro" id="IPR036890">
    <property type="entry name" value="HATPase_C_sf"/>
</dbReference>
<dbReference type="RefSeq" id="WP_194074007.1">
    <property type="nucleotide sequence ID" value="NZ_CP063374.1"/>
</dbReference>
<dbReference type="InterPro" id="IPR050428">
    <property type="entry name" value="TCS_sensor_his_kinase"/>
</dbReference>
<reference evidence="8 9" key="1">
    <citation type="submission" date="2020-10" db="EMBL/GenBank/DDBJ databases">
        <title>Streptomyces chromofuscus complate genome analysis.</title>
        <authorList>
            <person name="Anwar N."/>
        </authorList>
    </citation>
    <scope>NUCLEOTIDE SEQUENCE [LARGE SCALE GENOMIC DNA]</scope>
    <source>
        <strain evidence="8 9">DSM 40273</strain>
    </source>
</reference>
<evidence type="ECO:0000256" key="6">
    <source>
        <dbReference type="SAM" id="MobiDB-lite"/>
    </source>
</evidence>
<feature type="region of interest" description="Disordered" evidence="6">
    <location>
        <begin position="1"/>
        <end position="23"/>
    </location>
</feature>
<dbReference type="AlphaFoldDB" id="A0A7M2T4H9"/>
<feature type="domain" description="Histidine kinase/HSP90-like ATPase" evidence="7">
    <location>
        <begin position="281"/>
        <end position="392"/>
    </location>
</feature>
<keyword evidence="4" id="KW-0808">Transferase</keyword>
<dbReference type="Gene3D" id="3.30.565.10">
    <property type="entry name" value="Histidine kinase-like ATPase, C-terminal domain"/>
    <property type="match status" value="1"/>
</dbReference>
<proteinExistence type="predicted"/>
<dbReference type="SMART" id="SM00387">
    <property type="entry name" value="HATPase_c"/>
    <property type="match status" value="1"/>
</dbReference>
<keyword evidence="5" id="KW-0418">Kinase</keyword>
<evidence type="ECO:0000256" key="4">
    <source>
        <dbReference type="ARBA" id="ARBA00022679"/>
    </source>
</evidence>
<dbReference type="GO" id="GO:0000160">
    <property type="term" value="P:phosphorelay signal transduction system"/>
    <property type="evidence" value="ECO:0007669"/>
    <property type="project" value="TreeGrafter"/>
</dbReference>
<gene>
    <name evidence="8" type="ORF">IPT68_25255</name>
</gene>
<sequence length="511" mass="54632">MSDRIAQAPAASGRRHRAHADDSLRLPPAVTATALTAVTVGGGWILDGLDIVPAEAGVLAACTAAGGLLWWASARSISARKAVARAEQIRTERDEALQTLNALLTTIDNGRGHVRWALGQVEQGAASTNFRAADESPRTGDVRIDVRAALEQGFTEAWQTVMTAAAHAHRTLNTQAELAEIFKSVAPRLQGLVNRSIHVISEVEKNVEDPDLMHEMFRVDHLLTQIRRAVESLAVLGGNLPSRNSAPILIATAIRRAVAEIPEYARVRVALTQLTTAVPGYVSPNLVHLLAALMENATEFSTEKVEVHTHQTDGGIAIEVVDRGTGMSPQKRDALNRLLAAPEMEDPRVRLREGKIGLLVAALLAKRHKITIRLGPNIVGGTQAVVVLPHELLVEAHDEHKPSTHVTETPAASSAPSTAPRTSAALPARPDGVPRRIPPTPAPTAQPHSPAVADGSKPALPRRDVTQQKVQAPPPRQQGPTGRPTGGLMASFRSRTPRADEHEQPPETPVT</sequence>
<keyword evidence="9" id="KW-1185">Reference proteome</keyword>
<comment type="catalytic activity">
    <reaction evidence="1">
        <text>ATP + protein L-histidine = ADP + protein N-phospho-L-histidine.</text>
        <dbReference type="EC" id="2.7.13.3"/>
    </reaction>
</comment>
<evidence type="ECO:0000256" key="5">
    <source>
        <dbReference type="ARBA" id="ARBA00022777"/>
    </source>
</evidence>
<feature type="compositionally biased region" description="Low complexity" evidence="6">
    <location>
        <begin position="407"/>
        <end position="428"/>
    </location>
</feature>
<feature type="compositionally biased region" description="Low complexity" evidence="6">
    <location>
        <begin position="478"/>
        <end position="487"/>
    </location>
</feature>
<organism evidence="8 9">
    <name type="scientific">Streptomyces chromofuscus</name>
    <dbReference type="NCBI Taxonomy" id="42881"/>
    <lineage>
        <taxon>Bacteria</taxon>
        <taxon>Bacillati</taxon>
        <taxon>Actinomycetota</taxon>
        <taxon>Actinomycetes</taxon>
        <taxon>Kitasatosporales</taxon>
        <taxon>Streptomycetaceae</taxon>
        <taxon>Streptomyces</taxon>
    </lineage>
</organism>
<evidence type="ECO:0000256" key="2">
    <source>
        <dbReference type="ARBA" id="ARBA00012438"/>
    </source>
</evidence>
<dbReference type="PANTHER" id="PTHR45436">
    <property type="entry name" value="SENSOR HISTIDINE KINASE YKOH"/>
    <property type="match status" value="1"/>
</dbReference>
<dbReference type="InterPro" id="IPR003594">
    <property type="entry name" value="HATPase_dom"/>
</dbReference>
<protein>
    <recommendedName>
        <fullName evidence="2">histidine kinase</fullName>
        <ecNumber evidence="2">2.7.13.3</ecNumber>
    </recommendedName>
</protein>